<feature type="compositionally biased region" description="Gly residues" evidence="1">
    <location>
        <begin position="140"/>
        <end position="149"/>
    </location>
</feature>
<dbReference type="PANTHER" id="PTHR34829">
    <property type="entry name" value="SECRETOGLOBIN FAMILY 3A MEMBER 2"/>
    <property type="match status" value="1"/>
</dbReference>
<dbReference type="Pfam" id="PF20490">
    <property type="entry name" value="SCGB3A"/>
    <property type="match status" value="1"/>
</dbReference>
<evidence type="ECO:0008006" key="4">
    <source>
        <dbReference type="Google" id="ProtNLM"/>
    </source>
</evidence>
<reference evidence="2 3" key="1">
    <citation type="journal article" date="2012" name="Nature">
        <title>The bonobo genome compared with the chimpanzee and human genomes.</title>
        <authorList>
            <person name="Prufer K."/>
            <person name="Munch K."/>
            <person name="Hellmann I."/>
            <person name="Akagi K."/>
            <person name="Miller J.R."/>
            <person name="Walenz B."/>
            <person name="Koren S."/>
            <person name="Sutton G."/>
            <person name="Kodira C."/>
            <person name="Winer R."/>
            <person name="Knight J.R."/>
            <person name="Mullikin J.C."/>
            <person name="Meader S.J."/>
            <person name="Ponting C.P."/>
            <person name="Lunter G."/>
            <person name="Higashino S."/>
            <person name="Hobolth A."/>
            <person name="Dutheil J."/>
            <person name="Karakoc E."/>
            <person name="Alkan C."/>
            <person name="Sajjadian S."/>
            <person name="Catacchio C.R."/>
            <person name="Ventura M."/>
            <person name="Marques-Bonet T."/>
            <person name="Eichler E.E."/>
            <person name="Andre C."/>
            <person name="Atencia R."/>
            <person name="Mugisha L."/>
            <person name="Junhold J."/>
            <person name="Patterson N."/>
            <person name="Siebauer M."/>
            <person name="Good J.M."/>
            <person name="Fischer A."/>
            <person name="Ptak S.E."/>
            <person name="Lachmann M."/>
            <person name="Symer D.E."/>
            <person name="Mailund T."/>
            <person name="Schierup M.H."/>
            <person name="Andres A.M."/>
            <person name="Kelso J."/>
            <person name="Paabo S."/>
        </authorList>
    </citation>
    <scope>NUCLEOTIDE SEQUENCE [LARGE SCALE GENOMIC DNA]</scope>
</reference>
<evidence type="ECO:0000313" key="3">
    <source>
        <dbReference type="Proteomes" id="UP000240080"/>
    </source>
</evidence>
<accession>A0A2R9B0C0</accession>
<dbReference type="STRING" id="9597.ENSPPAP00000023055"/>
<keyword evidence="3" id="KW-1185">Reference proteome</keyword>
<dbReference type="Proteomes" id="UP000240080">
    <property type="component" value="Chromosome 5"/>
</dbReference>
<dbReference type="InterPro" id="IPR040301">
    <property type="entry name" value="Secretoglobin_3A"/>
</dbReference>
<dbReference type="PANTHER" id="PTHR34829:SF1">
    <property type="entry name" value="SECRETOGLOBIN FAMILY 3A MEMBER 1"/>
    <property type="match status" value="1"/>
</dbReference>
<dbReference type="GeneTree" id="ENSGT00420000029848"/>
<dbReference type="GO" id="GO:0005615">
    <property type="term" value="C:extracellular space"/>
    <property type="evidence" value="ECO:0007669"/>
    <property type="project" value="InterPro"/>
</dbReference>
<dbReference type="EMBL" id="AJFE02018915">
    <property type="status" value="NOT_ANNOTATED_CDS"/>
    <property type="molecule type" value="Genomic_DNA"/>
</dbReference>
<evidence type="ECO:0000256" key="1">
    <source>
        <dbReference type="SAM" id="MobiDB-lite"/>
    </source>
</evidence>
<evidence type="ECO:0000313" key="2">
    <source>
        <dbReference type="Ensembl" id="ENSPPAP00000023055.1"/>
    </source>
</evidence>
<protein>
    <recommendedName>
        <fullName evidence="4">Secretoglobin family 3A member 1</fullName>
    </recommendedName>
</protein>
<reference evidence="2" key="2">
    <citation type="submission" date="2025-08" db="UniProtKB">
        <authorList>
            <consortium name="Ensembl"/>
        </authorList>
    </citation>
    <scope>IDENTIFICATION</scope>
</reference>
<feature type="region of interest" description="Disordered" evidence="1">
    <location>
        <begin position="136"/>
        <end position="156"/>
    </location>
</feature>
<dbReference type="AlphaFoldDB" id="A0A2R9B0C0"/>
<sequence length="269" mass="27134">MSRKVEGGYFEDKGSLEAGARGRWSGQDPKRCWGPTDDGLPLLLASAASVFPAAQKAPTRTPIARHCHGLGSEAGTTEPGTAPPPPLPWREGTSPLTRAQPCSGAPVGVQTAKPSVSWRGRLPRPACVPGARTWQASAREGGGGRGAGQGATVPGRLPRGRVLDLPSGDPGAQAVTPPCSLAAAAFLVGSAKHVAQPVAALESAAEAGAGTLDNPLGTLNPLKLLLSSLGIPVNHLIEGSQKCVAELGPEAVGAVKALKALLGALTMFG</sequence>
<feature type="region of interest" description="Disordered" evidence="1">
    <location>
        <begin position="1"/>
        <end position="32"/>
    </location>
</feature>
<dbReference type="EMBL" id="AJFE02018917">
    <property type="status" value="NOT_ANNOTATED_CDS"/>
    <property type="molecule type" value="Genomic_DNA"/>
</dbReference>
<dbReference type="Ensembl" id="ENSPPAT00000045874.1">
    <property type="protein sequence ID" value="ENSPPAP00000023055.1"/>
    <property type="gene ID" value="ENSPPAG00000034711.1"/>
</dbReference>
<name>A0A2R9B0C0_PANPA</name>
<dbReference type="GO" id="GO:1901741">
    <property type="term" value="P:positive regulation of myoblast fusion"/>
    <property type="evidence" value="ECO:0007669"/>
    <property type="project" value="TreeGrafter"/>
</dbReference>
<reference evidence="2" key="3">
    <citation type="submission" date="2025-09" db="UniProtKB">
        <authorList>
            <consortium name="Ensembl"/>
        </authorList>
    </citation>
    <scope>IDENTIFICATION</scope>
</reference>
<proteinExistence type="predicted"/>
<feature type="compositionally biased region" description="Basic and acidic residues" evidence="1">
    <location>
        <begin position="1"/>
        <end position="15"/>
    </location>
</feature>
<dbReference type="EMBL" id="AJFE02018916">
    <property type="status" value="NOT_ANNOTATED_CDS"/>
    <property type="molecule type" value="Genomic_DNA"/>
</dbReference>
<organism evidence="2 3">
    <name type="scientific">Pan paniscus</name>
    <name type="common">Pygmy chimpanzee</name>
    <name type="synonym">Bonobo</name>
    <dbReference type="NCBI Taxonomy" id="9597"/>
    <lineage>
        <taxon>Eukaryota</taxon>
        <taxon>Metazoa</taxon>
        <taxon>Chordata</taxon>
        <taxon>Craniata</taxon>
        <taxon>Vertebrata</taxon>
        <taxon>Euteleostomi</taxon>
        <taxon>Mammalia</taxon>
        <taxon>Eutheria</taxon>
        <taxon>Euarchontoglires</taxon>
        <taxon>Primates</taxon>
        <taxon>Haplorrhini</taxon>
        <taxon>Catarrhini</taxon>
        <taxon>Hominidae</taxon>
        <taxon>Pan</taxon>
    </lineage>
</organism>